<proteinExistence type="inferred from homology"/>
<evidence type="ECO:0000256" key="6">
    <source>
        <dbReference type="ARBA" id="ARBA00023163"/>
    </source>
</evidence>
<keyword evidence="12" id="KW-1185">Reference proteome</keyword>
<evidence type="ECO:0000313" key="11">
    <source>
        <dbReference type="EMBL" id="OVA01946.1"/>
    </source>
</evidence>
<evidence type="ECO:0000313" key="12">
    <source>
        <dbReference type="Proteomes" id="UP000195402"/>
    </source>
</evidence>
<comment type="subcellular location">
    <subcellularLocation>
        <location evidence="1">Nucleus</location>
    </subcellularLocation>
</comment>
<dbReference type="PROSITE" id="PS51032">
    <property type="entry name" value="AP2_ERF"/>
    <property type="match status" value="1"/>
</dbReference>
<dbReference type="OrthoDB" id="785956at2759"/>
<dbReference type="InterPro" id="IPR001471">
    <property type="entry name" value="AP2/ERF_dom"/>
</dbReference>
<dbReference type="GO" id="GO:0000976">
    <property type="term" value="F:transcription cis-regulatory region binding"/>
    <property type="evidence" value="ECO:0007669"/>
    <property type="project" value="UniProtKB-ARBA"/>
</dbReference>
<dbReference type="EMBL" id="MVGT01004035">
    <property type="protein sequence ID" value="OVA01946.1"/>
    <property type="molecule type" value="Genomic_DNA"/>
</dbReference>
<dbReference type="PANTHER" id="PTHR31657:SF20">
    <property type="entry name" value="ETHYLENE-RESPONSIVE TRANSCRIPTION FACTOR ERF061"/>
    <property type="match status" value="1"/>
</dbReference>
<dbReference type="InterPro" id="IPR051758">
    <property type="entry name" value="ERF/AP2-like"/>
</dbReference>
<feature type="region of interest" description="Disordered" evidence="9">
    <location>
        <begin position="126"/>
        <end position="148"/>
    </location>
</feature>
<evidence type="ECO:0000256" key="4">
    <source>
        <dbReference type="ARBA" id="ARBA00023125"/>
    </source>
</evidence>
<dbReference type="GO" id="GO:0005634">
    <property type="term" value="C:nucleus"/>
    <property type="evidence" value="ECO:0007669"/>
    <property type="project" value="UniProtKB-SubCell"/>
</dbReference>
<dbReference type="InterPro" id="IPR036955">
    <property type="entry name" value="AP2/ERF_dom_sf"/>
</dbReference>
<gene>
    <name evidence="11" type="ORF">BVC80_9079g87</name>
</gene>
<organism evidence="11 12">
    <name type="scientific">Macleaya cordata</name>
    <name type="common">Five-seeded plume-poppy</name>
    <name type="synonym">Bocconia cordata</name>
    <dbReference type="NCBI Taxonomy" id="56857"/>
    <lineage>
        <taxon>Eukaryota</taxon>
        <taxon>Viridiplantae</taxon>
        <taxon>Streptophyta</taxon>
        <taxon>Embryophyta</taxon>
        <taxon>Tracheophyta</taxon>
        <taxon>Spermatophyta</taxon>
        <taxon>Magnoliopsida</taxon>
        <taxon>Ranunculales</taxon>
        <taxon>Papaveraceae</taxon>
        <taxon>Papaveroideae</taxon>
        <taxon>Macleaya</taxon>
    </lineage>
</organism>
<dbReference type="SUPFAM" id="SSF54171">
    <property type="entry name" value="DNA-binding domain"/>
    <property type="match status" value="1"/>
</dbReference>
<reference evidence="11 12" key="1">
    <citation type="journal article" date="2017" name="Mol. Plant">
        <title>The Genome of Medicinal Plant Macleaya cordata Provides New Insights into Benzylisoquinoline Alkaloids Metabolism.</title>
        <authorList>
            <person name="Liu X."/>
            <person name="Liu Y."/>
            <person name="Huang P."/>
            <person name="Ma Y."/>
            <person name="Qing Z."/>
            <person name="Tang Q."/>
            <person name="Cao H."/>
            <person name="Cheng P."/>
            <person name="Zheng Y."/>
            <person name="Yuan Z."/>
            <person name="Zhou Y."/>
            <person name="Liu J."/>
            <person name="Tang Z."/>
            <person name="Zhuo Y."/>
            <person name="Zhang Y."/>
            <person name="Yu L."/>
            <person name="Huang J."/>
            <person name="Yang P."/>
            <person name="Peng Q."/>
            <person name="Zhang J."/>
            <person name="Jiang W."/>
            <person name="Zhang Z."/>
            <person name="Lin K."/>
            <person name="Ro D.K."/>
            <person name="Chen X."/>
            <person name="Xiong X."/>
            <person name="Shang Y."/>
            <person name="Huang S."/>
            <person name="Zeng J."/>
        </authorList>
    </citation>
    <scope>NUCLEOTIDE SEQUENCE [LARGE SCALE GENOMIC DNA]</scope>
    <source>
        <strain evidence="12">cv. BLH2017</strain>
        <tissue evidence="11">Root</tissue>
    </source>
</reference>
<keyword evidence="5" id="KW-0010">Activator</keyword>
<dbReference type="Pfam" id="PF00847">
    <property type="entry name" value="AP2"/>
    <property type="match status" value="1"/>
</dbReference>
<sequence length="237" mass="26620">MDLLHKFRTENKSNGTIVTGRAPKRKQYRGVRQRHWGKWVAEIRLPQSRTRVWLGTYDTPEAAAYAYDRAAYKFRGEYACLNFPDRMDEIKFGFRDNSRLSVLIRSTVDAKIQAICMKLMRKEKRSNKNDNNCGNSTTTSSSSCGGSSCSASVDCESDLGRMISSSSSSPLSPSLLSVPNDIWCNYNMSTPSISEAELVNGSNGSQPSFWITDDFEGRSFSRMPSFDPELIWEVVSA</sequence>
<keyword evidence="6" id="KW-0804">Transcription</keyword>
<feature type="compositionally biased region" description="Low complexity" evidence="9">
    <location>
        <begin position="131"/>
        <end position="148"/>
    </location>
</feature>
<evidence type="ECO:0000256" key="2">
    <source>
        <dbReference type="ARBA" id="ARBA00022745"/>
    </source>
</evidence>
<dbReference type="FunFam" id="3.30.730.10:FF:000001">
    <property type="entry name" value="Ethylene-responsive transcription factor 2"/>
    <property type="match status" value="1"/>
</dbReference>
<dbReference type="GO" id="GO:0003700">
    <property type="term" value="F:DNA-binding transcription factor activity"/>
    <property type="evidence" value="ECO:0007669"/>
    <property type="project" value="InterPro"/>
</dbReference>
<evidence type="ECO:0000256" key="3">
    <source>
        <dbReference type="ARBA" id="ARBA00023015"/>
    </source>
</evidence>
<keyword evidence="2" id="KW-0936">Ethylene signaling pathway</keyword>
<evidence type="ECO:0000256" key="7">
    <source>
        <dbReference type="ARBA" id="ARBA00023242"/>
    </source>
</evidence>
<evidence type="ECO:0000256" key="5">
    <source>
        <dbReference type="ARBA" id="ARBA00023159"/>
    </source>
</evidence>
<dbReference type="InterPro" id="IPR016177">
    <property type="entry name" value="DNA-bd_dom_sf"/>
</dbReference>
<dbReference type="PRINTS" id="PR00367">
    <property type="entry name" value="ETHRSPELEMNT"/>
</dbReference>
<comment type="caution">
    <text evidence="11">The sequence shown here is derived from an EMBL/GenBank/DDBJ whole genome shotgun (WGS) entry which is preliminary data.</text>
</comment>
<feature type="domain" description="AP2/ERF" evidence="10">
    <location>
        <begin position="27"/>
        <end position="84"/>
    </location>
</feature>
<dbReference type="CDD" id="cd00018">
    <property type="entry name" value="AP2"/>
    <property type="match status" value="1"/>
</dbReference>
<dbReference type="Proteomes" id="UP000195402">
    <property type="component" value="Unassembled WGS sequence"/>
</dbReference>
<evidence type="ECO:0000256" key="9">
    <source>
        <dbReference type="SAM" id="MobiDB-lite"/>
    </source>
</evidence>
<dbReference type="STRING" id="56857.A0A200PUS0"/>
<dbReference type="GO" id="GO:0009873">
    <property type="term" value="P:ethylene-activated signaling pathway"/>
    <property type="evidence" value="ECO:0007669"/>
    <property type="project" value="UniProtKB-KW"/>
</dbReference>
<dbReference type="InParanoid" id="A0A200PUS0"/>
<dbReference type="AlphaFoldDB" id="A0A200PUS0"/>
<name>A0A200PUS0_MACCD</name>
<accession>A0A200PUS0</accession>
<keyword evidence="4" id="KW-0238">DNA-binding</keyword>
<keyword evidence="7" id="KW-0539">Nucleus</keyword>
<evidence type="ECO:0000256" key="1">
    <source>
        <dbReference type="ARBA" id="ARBA00004123"/>
    </source>
</evidence>
<dbReference type="SMART" id="SM00380">
    <property type="entry name" value="AP2"/>
    <property type="match status" value="1"/>
</dbReference>
<evidence type="ECO:0000259" key="10">
    <source>
        <dbReference type="PROSITE" id="PS51032"/>
    </source>
</evidence>
<protein>
    <submittedName>
        <fullName evidence="11">AP2/ERF domain</fullName>
    </submittedName>
</protein>
<dbReference type="PANTHER" id="PTHR31657">
    <property type="entry name" value="ETHYLENE-RESPONSIVE TRANSCRIPTION FACTOR ERF061"/>
    <property type="match status" value="1"/>
</dbReference>
<evidence type="ECO:0000256" key="8">
    <source>
        <dbReference type="ARBA" id="ARBA00024343"/>
    </source>
</evidence>
<comment type="similarity">
    <text evidence="8">Belongs to the AP2/ERF transcription factor family. ERF subfamily.</text>
</comment>
<dbReference type="Gene3D" id="3.30.730.10">
    <property type="entry name" value="AP2/ERF domain"/>
    <property type="match status" value="1"/>
</dbReference>
<keyword evidence="3" id="KW-0805">Transcription regulation</keyword>